<accession>A0A2S4KQB5</accession>
<comment type="caution">
    <text evidence="1">The sequence shown here is derived from an EMBL/GenBank/DDBJ whole genome shotgun (WGS) entry which is preliminary data.</text>
</comment>
<organism evidence="1 2">
    <name type="scientific">Tolypocladium paradoxum</name>
    <dbReference type="NCBI Taxonomy" id="94208"/>
    <lineage>
        <taxon>Eukaryota</taxon>
        <taxon>Fungi</taxon>
        <taxon>Dikarya</taxon>
        <taxon>Ascomycota</taxon>
        <taxon>Pezizomycotina</taxon>
        <taxon>Sordariomycetes</taxon>
        <taxon>Hypocreomycetidae</taxon>
        <taxon>Hypocreales</taxon>
        <taxon>Ophiocordycipitaceae</taxon>
        <taxon>Tolypocladium</taxon>
    </lineage>
</organism>
<evidence type="ECO:0000313" key="1">
    <source>
        <dbReference type="EMBL" id="POR32364.1"/>
    </source>
</evidence>
<sequence>MTRVRKPDGSSSAWLGSLSLTRDTNPHFRRLHSFYCNAQIVVVVVEYATVLACSSPCSASKGSSTAKLLGRAVEASKPLSPSPRTSSAATPISASFCRYGEETRR</sequence>
<dbReference type="AlphaFoldDB" id="A0A2S4KQB5"/>
<keyword evidence="2" id="KW-1185">Reference proteome</keyword>
<dbReference type="EMBL" id="PKSG01000871">
    <property type="protein sequence ID" value="POR32364.1"/>
    <property type="molecule type" value="Genomic_DNA"/>
</dbReference>
<reference evidence="1 2" key="1">
    <citation type="submission" date="2018-01" db="EMBL/GenBank/DDBJ databases">
        <title>Harnessing the power of phylogenomics to disentangle the directionality and signatures of interkingdom host jumping in the parasitic fungal genus Tolypocladium.</title>
        <authorList>
            <person name="Quandt C.A."/>
            <person name="Patterson W."/>
            <person name="Spatafora J.W."/>
        </authorList>
    </citation>
    <scope>NUCLEOTIDE SEQUENCE [LARGE SCALE GENOMIC DNA]</scope>
    <source>
        <strain evidence="1 2">NRBC 100945</strain>
    </source>
</reference>
<gene>
    <name evidence="1" type="ORF">TPAR_07426</name>
</gene>
<protein>
    <submittedName>
        <fullName evidence="1">Uncharacterized protein</fullName>
    </submittedName>
</protein>
<dbReference type="Proteomes" id="UP000237481">
    <property type="component" value="Unassembled WGS sequence"/>
</dbReference>
<name>A0A2S4KQB5_9HYPO</name>
<proteinExistence type="predicted"/>
<evidence type="ECO:0000313" key="2">
    <source>
        <dbReference type="Proteomes" id="UP000237481"/>
    </source>
</evidence>